<keyword evidence="3" id="KW-0677">Repeat</keyword>
<evidence type="ECO:0000256" key="1">
    <source>
        <dbReference type="ARBA" id="ARBA00022670"/>
    </source>
</evidence>
<dbReference type="InterPro" id="IPR011782">
    <property type="entry name" value="Pept_S1C_Do"/>
</dbReference>
<evidence type="ECO:0000259" key="7">
    <source>
        <dbReference type="PROSITE" id="PS50106"/>
    </source>
</evidence>
<proteinExistence type="predicted"/>
<reference evidence="8 9" key="1">
    <citation type="submission" date="2023-06" db="EMBL/GenBank/DDBJ databases">
        <title>Campylobacter magnum sp. nov., isolated from cecal contents of domestic pigs (Sus scrofa domesticus).</title>
        <authorList>
            <person name="Papic B."/>
            <person name="Gruntar I."/>
        </authorList>
    </citation>
    <scope>NUCLEOTIDE SEQUENCE [LARGE SCALE GENOMIC DNA]</scope>
    <source>
        <strain evidence="9">34484-21</strain>
    </source>
</reference>
<evidence type="ECO:0000313" key="9">
    <source>
        <dbReference type="Proteomes" id="UP001171111"/>
    </source>
</evidence>
<evidence type="ECO:0000256" key="6">
    <source>
        <dbReference type="SAM" id="SignalP"/>
    </source>
</evidence>
<dbReference type="InterPro" id="IPR009003">
    <property type="entry name" value="Peptidase_S1_PA"/>
</dbReference>
<evidence type="ECO:0000256" key="2">
    <source>
        <dbReference type="ARBA" id="ARBA00022729"/>
    </source>
</evidence>
<dbReference type="InterPro" id="IPR001478">
    <property type="entry name" value="PDZ"/>
</dbReference>
<dbReference type="Proteomes" id="UP001171111">
    <property type="component" value="Unassembled WGS sequence"/>
</dbReference>
<dbReference type="InterPro" id="IPR036034">
    <property type="entry name" value="PDZ_sf"/>
</dbReference>
<dbReference type="Gene3D" id="2.40.10.120">
    <property type="match status" value="1"/>
</dbReference>
<evidence type="ECO:0000256" key="4">
    <source>
        <dbReference type="ARBA" id="ARBA00022801"/>
    </source>
</evidence>
<feature type="chain" id="PRO_5047059414" evidence="6">
    <location>
        <begin position="22"/>
        <end position="474"/>
    </location>
</feature>
<evidence type="ECO:0000313" key="8">
    <source>
        <dbReference type="EMBL" id="MDO2408517.1"/>
    </source>
</evidence>
<dbReference type="Gene3D" id="2.30.42.60">
    <property type="match status" value="1"/>
</dbReference>
<dbReference type="PROSITE" id="PS50106">
    <property type="entry name" value="PDZ"/>
    <property type="match status" value="2"/>
</dbReference>
<feature type="domain" description="PDZ" evidence="7">
    <location>
        <begin position="269"/>
        <end position="333"/>
    </location>
</feature>
<accession>A0ABT8T4Q4</accession>
<keyword evidence="4 8" id="KW-0378">Hydrolase</keyword>
<evidence type="ECO:0000256" key="3">
    <source>
        <dbReference type="ARBA" id="ARBA00022737"/>
    </source>
</evidence>
<dbReference type="Gene3D" id="2.30.42.10">
    <property type="match status" value="1"/>
</dbReference>
<dbReference type="InterPro" id="IPR001940">
    <property type="entry name" value="Peptidase_S1C"/>
</dbReference>
<protein>
    <submittedName>
        <fullName evidence="8">Do family serine endopeptidase</fullName>
        <ecNumber evidence="8">3.4.21.107</ecNumber>
    </submittedName>
</protein>
<keyword evidence="9" id="KW-1185">Reference proteome</keyword>
<dbReference type="PANTHER" id="PTHR43343:SF3">
    <property type="entry name" value="PROTEASE DO-LIKE 8, CHLOROPLASTIC"/>
    <property type="match status" value="1"/>
</dbReference>
<comment type="caution">
    <text evidence="8">The sequence shown here is derived from an EMBL/GenBank/DDBJ whole genome shotgun (WGS) entry which is preliminary data.</text>
</comment>
<feature type="signal peptide" evidence="6">
    <location>
        <begin position="1"/>
        <end position="21"/>
    </location>
</feature>
<organism evidence="8 9">
    <name type="scientific">Campylobacter magnus</name>
    <dbReference type="NCBI Taxonomy" id="3026462"/>
    <lineage>
        <taxon>Bacteria</taxon>
        <taxon>Pseudomonadati</taxon>
        <taxon>Campylobacterota</taxon>
        <taxon>Epsilonproteobacteria</taxon>
        <taxon>Campylobacterales</taxon>
        <taxon>Campylobacteraceae</taxon>
        <taxon>Campylobacter</taxon>
    </lineage>
</organism>
<dbReference type="NCBIfam" id="TIGR02037">
    <property type="entry name" value="degP_htrA_DO"/>
    <property type="match status" value="1"/>
</dbReference>
<dbReference type="PANTHER" id="PTHR43343">
    <property type="entry name" value="PEPTIDASE S12"/>
    <property type="match status" value="1"/>
</dbReference>
<dbReference type="PRINTS" id="PR00834">
    <property type="entry name" value="PROTEASES2C"/>
</dbReference>
<dbReference type="EC" id="3.4.21.107" evidence="8"/>
<sequence length="474" mass="50311">MKKIMLSAVLAGSLISSVAAASISFKDAAGDYTRKNPDQSTILSYSNVVLSAKKSVVNISTTRTITSDFSVMNPFNDPFFEEFFGFKFKNPHGEQQKQKSSALGSGVIISNDGYIVTNNHVVEGSDEIVVSMLDSQKEYKAKIVGLDPKTDLAIIKIEANGLEAISFGDSSKLLEGDVVFAIGNPFGVGGSVSSGIISGLNKDNIGLNQYEDFIQTDASINPGNSGGALVDSRGALVGINSAILSRSGGNNGIGFAIPSNMVKEIASKLIKDGKITRGYIGVSIGNLTADIKEAYTNQKGALIMGVGEDSPAAKAGLKRGDLITKVDGKEIENANALKNLIGSFEPNSEVAVEYERGGKINKVKIRLANMDAPSEQSTNSSSINGLEISNLSNEIMRKYKLPANTKGVLVTDVKENSSASKLGFAKGDLIVQINERSVENIDAVKDEIAKSKKQNRKVIVWLVRGGMTMAIVLK</sequence>
<keyword evidence="5" id="KW-0720">Serine protease</keyword>
<dbReference type="Pfam" id="PF13180">
    <property type="entry name" value="PDZ_2"/>
    <property type="match status" value="2"/>
</dbReference>
<keyword evidence="1" id="KW-0645">Protease</keyword>
<feature type="domain" description="PDZ" evidence="7">
    <location>
        <begin position="385"/>
        <end position="441"/>
    </location>
</feature>
<dbReference type="GO" id="GO:0016787">
    <property type="term" value="F:hydrolase activity"/>
    <property type="evidence" value="ECO:0007669"/>
    <property type="project" value="UniProtKB-KW"/>
</dbReference>
<dbReference type="InterPro" id="IPR051201">
    <property type="entry name" value="Chloro_Bact_Ser_Proteases"/>
</dbReference>
<dbReference type="SMART" id="SM00228">
    <property type="entry name" value="PDZ"/>
    <property type="match status" value="2"/>
</dbReference>
<dbReference type="Pfam" id="PF13365">
    <property type="entry name" value="Trypsin_2"/>
    <property type="match status" value="1"/>
</dbReference>
<dbReference type="RefSeq" id="WP_302243231.1">
    <property type="nucleotide sequence ID" value="NZ_JAULJQ010000001.1"/>
</dbReference>
<dbReference type="SUPFAM" id="SSF50494">
    <property type="entry name" value="Trypsin-like serine proteases"/>
    <property type="match status" value="1"/>
</dbReference>
<name>A0ABT8T4Q4_9BACT</name>
<gene>
    <name evidence="8" type="ORF">Q2362_00200</name>
</gene>
<dbReference type="SUPFAM" id="SSF50156">
    <property type="entry name" value="PDZ domain-like"/>
    <property type="match status" value="2"/>
</dbReference>
<dbReference type="EMBL" id="JAULJQ010000001">
    <property type="protein sequence ID" value="MDO2408517.1"/>
    <property type="molecule type" value="Genomic_DNA"/>
</dbReference>
<evidence type="ECO:0000256" key="5">
    <source>
        <dbReference type="ARBA" id="ARBA00022825"/>
    </source>
</evidence>
<keyword evidence="2 6" id="KW-0732">Signal</keyword>